<evidence type="ECO:0000313" key="8">
    <source>
        <dbReference type="EMBL" id="KAJ3445368.1"/>
    </source>
</evidence>
<dbReference type="CDD" id="cd00195">
    <property type="entry name" value="UBCc_UEV"/>
    <property type="match status" value="1"/>
</dbReference>
<dbReference type="Gene3D" id="1.10.287.660">
    <property type="entry name" value="Helix hairpin bin"/>
    <property type="match status" value="1"/>
</dbReference>
<comment type="similarity">
    <text evidence="2">Belongs to the VPS37 family.</text>
</comment>
<dbReference type="PANTHER" id="PTHR13678:SF2">
    <property type="entry name" value="VACUOLAR PROTEIN SORTING-ASSOCIATED PROTEIN 37A"/>
    <property type="match status" value="1"/>
</dbReference>
<dbReference type="AlphaFoldDB" id="A0AAV7ZYG0"/>
<evidence type="ECO:0000256" key="4">
    <source>
        <dbReference type="ARBA" id="ARBA00022753"/>
    </source>
</evidence>
<name>A0AAV7ZYG0_9EUKA</name>
<comment type="subcellular location">
    <subcellularLocation>
        <location evidence="1">Endosome</location>
    </subcellularLocation>
</comment>
<gene>
    <name evidence="8" type="ORF">M0812_11241</name>
</gene>
<dbReference type="GO" id="GO:0043162">
    <property type="term" value="P:ubiquitin-dependent protein catabolic process via the multivesicular body sorting pathway"/>
    <property type="evidence" value="ECO:0007669"/>
    <property type="project" value="TreeGrafter"/>
</dbReference>
<evidence type="ECO:0000256" key="5">
    <source>
        <dbReference type="ARBA" id="ARBA00022927"/>
    </source>
</evidence>
<feature type="domain" description="VPS37 C-terminal" evidence="7">
    <location>
        <begin position="174"/>
        <end position="319"/>
    </location>
</feature>
<dbReference type="Proteomes" id="UP001146793">
    <property type="component" value="Unassembled WGS sequence"/>
</dbReference>
<dbReference type="GO" id="GO:0000813">
    <property type="term" value="C:ESCRT I complex"/>
    <property type="evidence" value="ECO:0007669"/>
    <property type="project" value="TreeGrafter"/>
</dbReference>
<dbReference type="SUPFAM" id="SSF140111">
    <property type="entry name" value="Endosomal sorting complex assembly domain"/>
    <property type="match status" value="1"/>
</dbReference>
<protein>
    <submittedName>
        <fullName evidence="8">Vacuolar protein sorting-associated protein 37a</fullName>
    </submittedName>
</protein>
<dbReference type="InterPro" id="IPR016135">
    <property type="entry name" value="UBQ-conjugating_enzyme/RWD"/>
</dbReference>
<evidence type="ECO:0000256" key="3">
    <source>
        <dbReference type="ARBA" id="ARBA00022448"/>
    </source>
</evidence>
<dbReference type="PANTHER" id="PTHR13678">
    <property type="entry name" value="VACUOLAR PROTEIN SORTING-ASSOCIATED PROTEIN 37"/>
    <property type="match status" value="1"/>
</dbReference>
<keyword evidence="4" id="KW-0967">Endosome</keyword>
<dbReference type="GO" id="GO:0006612">
    <property type="term" value="P:protein targeting to membrane"/>
    <property type="evidence" value="ECO:0007669"/>
    <property type="project" value="TreeGrafter"/>
</dbReference>
<proteinExistence type="inferred from homology"/>
<evidence type="ECO:0000256" key="2">
    <source>
        <dbReference type="ARBA" id="ARBA00007617"/>
    </source>
</evidence>
<evidence type="ECO:0000313" key="9">
    <source>
        <dbReference type="Proteomes" id="UP001146793"/>
    </source>
</evidence>
<comment type="caution">
    <text evidence="8">The sequence shown here is derived from an EMBL/GenBank/DDBJ whole genome shotgun (WGS) entry which is preliminary data.</text>
</comment>
<evidence type="ECO:0000259" key="7">
    <source>
        <dbReference type="Pfam" id="PF07200"/>
    </source>
</evidence>
<accession>A0AAV7ZYG0</accession>
<dbReference type="EMBL" id="JANTQA010000023">
    <property type="protein sequence ID" value="KAJ3445368.1"/>
    <property type="molecule type" value="Genomic_DNA"/>
</dbReference>
<dbReference type="GO" id="GO:0006623">
    <property type="term" value="P:protein targeting to vacuole"/>
    <property type="evidence" value="ECO:0007669"/>
    <property type="project" value="TreeGrafter"/>
</dbReference>
<dbReference type="SUPFAM" id="SSF54495">
    <property type="entry name" value="UBC-like"/>
    <property type="match status" value="1"/>
</dbReference>
<sequence length="330" mass="39457">MSKSQQYRALDLQIKSLYQNIPRLQQDTIHDFYFPVLLRNGTTNLYIHLPDSFPQVAPSLRFGPKINHKYVNKKGEVVDYMPLTQWSVNKNLSLLIKKLVDDLLTSRATVMIPKMKQPNSQPNLQNRTNMMTSKTFTPVSNIQTQNWNKFQQQRTQQQSLFTPLTVPTNFPQLKNLDRERMEELLNNEEQFERFFNTIPQIQKTNKQINETENQIQQLQKMKKEKKLELEKENQIFDQEKEKYNLTKKELNLKMQEESKLIDHSSPSFLIEQLDFLVNEVDESSEDCINKFMNNEINLKTMINDYTSLRELYYIRNQKLKRYEYLQQTKN</sequence>
<keyword evidence="6" id="KW-0175">Coiled coil</keyword>
<evidence type="ECO:0000256" key="6">
    <source>
        <dbReference type="SAM" id="Coils"/>
    </source>
</evidence>
<dbReference type="InterPro" id="IPR029012">
    <property type="entry name" value="Helix_hairpin_bin_sf"/>
</dbReference>
<keyword evidence="5" id="KW-0653">Protein transport</keyword>
<dbReference type="Pfam" id="PF07200">
    <property type="entry name" value="Mod_r"/>
    <property type="match status" value="1"/>
</dbReference>
<dbReference type="Gene3D" id="3.10.110.10">
    <property type="entry name" value="Ubiquitin Conjugating Enzyme"/>
    <property type="match status" value="1"/>
</dbReference>
<feature type="coiled-coil region" evidence="6">
    <location>
        <begin position="201"/>
        <end position="260"/>
    </location>
</feature>
<reference evidence="8" key="1">
    <citation type="submission" date="2022-08" db="EMBL/GenBank/DDBJ databases">
        <title>Novel sulphate-reducing endosymbionts in the free-living metamonad Anaeramoeba.</title>
        <authorList>
            <person name="Jerlstrom-Hultqvist J."/>
            <person name="Cepicka I."/>
            <person name="Gallot-Lavallee L."/>
            <person name="Salas-Leiva D."/>
            <person name="Curtis B.A."/>
            <person name="Zahonova K."/>
            <person name="Pipaliya S."/>
            <person name="Dacks J."/>
            <person name="Roger A.J."/>
        </authorList>
    </citation>
    <scope>NUCLEOTIDE SEQUENCE</scope>
    <source>
        <strain evidence="8">Busselton2</strain>
    </source>
</reference>
<dbReference type="InterPro" id="IPR037202">
    <property type="entry name" value="ESCRT_assembly_dom"/>
</dbReference>
<dbReference type="InterPro" id="IPR009851">
    <property type="entry name" value="Mod_r"/>
</dbReference>
<evidence type="ECO:0000256" key="1">
    <source>
        <dbReference type="ARBA" id="ARBA00004177"/>
    </source>
</evidence>
<organism evidence="8 9">
    <name type="scientific">Anaeramoeba flamelloides</name>
    <dbReference type="NCBI Taxonomy" id="1746091"/>
    <lineage>
        <taxon>Eukaryota</taxon>
        <taxon>Metamonada</taxon>
        <taxon>Anaeramoebidae</taxon>
        <taxon>Anaeramoeba</taxon>
    </lineage>
</organism>
<keyword evidence="3" id="KW-0813">Transport</keyword>